<dbReference type="EMBL" id="CM047589">
    <property type="protein sequence ID" value="KAI9919957.1"/>
    <property type="molecule type" value="Genomic_DNA"/>
</dbReference>
<reference evidence="1 2" key="1">
    <citation type="journal article" date="2022" name="bioRxiv">
        <title>The genome of the oomycete Peronosclerospora sorghi, a cosmopolitan pathogen of maize and sorghum, is inflated with dispersed pseudogenes.</title>
        <authorList>
            <person name="Fletcher K."/>
            <person name="Martin F."/>
            <person name="Isakeit T."/>
            <person name="Cavanaugh K."/>
            <person name="Magill C."/>
            <person name="Michelmore R."/>
        </authorList>
    </citation>
    <scope>NUCLEOTIDE SEQUENCE [LARGE SCALE GENOMIC DNA]</scope>
    <source>
        <strain evidence="1">P6</strain>
    </source>
</reference>
<evidence type="ECO:0000313" key="2">
    <source>
        <dbReference type="Proteomes" id="UP001163321"/>
    </source>
</evidence>
<dbReference type="Proteomes" id="UP001163321">
    <property type="component" value="Chromosome 10"/>
</dbReference>
<accession>A0ACC0WMI1</accession>
<protein>
    <submittedName>
        <fullName evidence="1">Uncharacterized protein</fullName>
    </submittedName>
</protein>
<name>A0ACC0WMI1_9STRA</name>
<evidence type="ECO:0000313" key="1">
    <source>
        <dbReference type="EMBL" id="KAI9919957.1"/>
    </source>
</evidence>
<keyword evidence="2" id="KW-1185">Reference proteome</keyword>
<comment type="caution">
    <text evidence="1">The sequence shown here is derived from an EMBL/GenBank/DDBJ whole genome shotgun (WGS) entry which is preliminary data.</text>
</comment>
<sequence>MLGVKISCTACTHGYVIFREDEAVARNSASLSIGAAYLSRTICLQRHSSPSRAVGERVLSEAEVQELGDAFYSGNNYFIIKKGTN</sequence>
<proteinExistence type="predicted"/>
<gene>
    <name evidence="1" type="ORF">PsorP6_016052</name>
</gene>
<organism evidence="1 2">
    <name type="scientific">Peronosclerospora sorghi</name>
    <dbReference type="NCBI Taxonomy" id="230839"/>
    <lineage>
        <taxon>Eukaryota</taxon>
        <taxon>Sar</taxon>
        <taxon>Stramenopiles</taxon>
        <taxon>Oomycota</taxon>
        <taxon>Peronosporomycetes</taxon>
        <taxon>Peronosporales</taxon>
        <taxon>Peronosporaceae</taxon>
        <taxon>Peronosclerospora</taxon>
    </lineage>
</organism>